<accession>A0A922HUG9</accession>
<dbReference type="AlphaFoldDB" id="A0A922HUG9"/>
<proteinExistence type="predicted"/>
<protein>
    <submittedName>
        <fullName evidence="2">Uncharacterized protein</fullName>
    </submittedName>
</protein>
<dbReference type="Proteomes" id="UP000790347">
    <property type="component" value="Unassembled WGS sequence"/>
</dbReference>
<organism evidence="2 3">
    <name type="scientific">Dermatophagoides farinae</name>
    <name type="common">American house dust mite</name>
    <dbReference type="NCBI Taxonomy" id="6954"/>
    <lineage>
        <taxon>Eukaryota</taxon>
        <taxon>Metazoa</taxon>
        <taxon>Ecdysozoa</taxon>
        <taxon>Arthropoda</taxon>
        <taxon>Chelicerata</taxon>
        <taxon>Arachnida</taxon>
        <taxon>Acari</taxon>
        <taxon>Acariformes</taxon>
        <taxon>Sarcoptiformes</taxon>
        <taxon>Astigmata</taxon>
        <taxon>Psoroptidia</taxon>
        <taxon>Analgoidea</taxon>
        <taxon>Pyroglyphidae</taxon>
        <taxon>Dermatophagoidinae</taxon>
        <taxon>Dermatophagoides</taxon>
    </lineage>
</organism>
<reference evidence="2" key="1">
    <citation type="submission" date="2013-05" db="EMBL/GenBank/DDBJ databases">
        <authorList>
            <person name="Yim A.K.Y."/>
            <person name="Chan T.F."/>
            <person name="Ji K.M."/>
            <person name="Liu X.Y."/>
            <person name="Zhou J.W."/>
            <person name="Li R.Q."/>
            <person name="Yang K.Y."/>
            <person name="Li J."/>
            <person name="Li M."/>
            <person name="Law P.T.W."/>
            <person name="Wu Y.L."/>
            <person name="Cai Z.L."/>
            <person name="Qin H."/>
            <person name="Bao Y."/>
            <person name="Leung R.K.K."/>
            <person name="Ng P.K.S."/>
            <person name="Zou J."/>
            <person name="Zhong X.J."/>
            <person name="Ran P.X."/>
            <person name="Zhong N.S."/>
            <person name="Liu Z.G."/>
            <person name="Tsui S.K.W."/>
        </authorList>
    </citation>
    <scope>NUCLEOTIDE SEQUENCE</scope>
    <source>
        <strain evidence="2">Derf</strain>
        <tissue evidence="2">Whole organism</tissue>
    </source>
</reference>
<reference evidence="2" key="2">
    <citation type="journal article" date="2022" name="Res Sq">
        <title>Comparative Genomics Reveals Insights into the Divergent Evolution of Astigmatic Mites and Household Pest Adaptations.</title>
        <authorList>
            <person name="Xiong Q."/>
            <person name="Wan A.T.-Y."/>
            <person name="Liu X.-Y."/>
            <person name="Fung C.S.-H."/>
            <person name="Xiao X."/>
            <person name="Malainual N."/>
            <person name="Hou J."/>
            <person name="Wang L."/>
            <person name="Wang M."/>
            <person name="Yang K."/>
            <person name="Cui Y."/>
            <person name="Leung E."/>
            <person name="Nong W."/>
            <person name="Shin S.-K."/>
            <person name="Au S."/>
            <person name="Jeong K.Y."/>
            <person name="Chew F.T."/>
            <person name="Hui J."/>
            <person name="Leung T.F."/>
            <person name="Tungtrongchitr A."/>
            <person name="Zhong N."/>
            <person name="Liu Z."/>
            <person name="Tsui S."/>
        </authorList>
    </citation>
    <scope>NUCLEOTIDE SEQUENCE</scope>
    <source>
        <strain evidence="2">Derf</strain>
        <tissue evidence="2">Whole organism</tissue>
    </source>
</reference>
<evidence type="ECO:0000256" key="1">
    <source>
        <dbReference type="SAM" id="MobiDB-lite"/>
    </source>
</evidence>
<dbReference type="EMBL" id="ASGP02000005">
    <property type="protein sequence ID" value="KAH9506459.1"/>
    <property type="molecule type" value="Genomic_DNA"/>
</dbReference>
<evidence type="ECO:0000313" key="2">
    <source>
        <dbReference type="EMBL" id="KAH9506459.1"/>
    </source>
</evidence>
<feature type="region of interest" description="Disordered" evidence="1">
    <location>
        <begin position="138"/>
        <end position="161"/>
    </location>
</feature>
<name>A0A922HUG9_DERFA</name>
<comment type="caution">
    <text evidence="2">The sequence shown here is derived from an EMBL/GenBank/DDBJ whole genome shotgun (WGS) entry which is preliminary data.</text>
</comment>
<sequence>MNGCQFLLITDVDLFTGSFVSIVIAVVVVVDGDRDGDDVFVVDFSFDFLWVLLSSSLDPPTPPPPPPRPSQSDLERTFDCCFCACFVLFNNESNAVLCGRIDLDSCVCVVDKSSSNPSSKNRTDLRCRGDVVLDDNGNRSSLLSFEPSKSSRNERDDEPDADLGRDAIQKFLKDWLWFRILRCLVNFQFSIKSNNNAFNSRASYVTVFLPGCNVSNSNGASTMALTFWPYCSHIDKNCIHSCSTESLITITCLARFSNIARKQRFA</sequence>
<evidence type="ECO:0000313" key="3">
    <source>
        <dbReference type="Proteomes" id="UP000790347"/>
    </source>
</evidence>
<keyword evidence="3" id="KW-1185">Reference proteome</keyword>
<gene>
    <name evidence="2" type="ORF">DERF_011190</name>
</gene>